<dbReference type="EMBL" id="FNQC01000023">
    <property type="protein sequence ID" value="SDZ55012.1"/>
    <property type="molecule type" value="Genomic_DNA"/>
</dbReference>
<evidence type="ECO:0000313" key="2">
    <source>
        <dbReference type="Proteomes" id="UP000199663"/>
    </source>
</evidence>
<gene>
    <name evidence="1" type="ORF">SAMN05444412_1236</name>
</gene>
<proteinExistence type="predicted"/>
<sequence>MNFLLRFLVTQFFILSMRILCKLKIISLTPDSYFYYLRIEENVFWFIGVNAGDK</sequence>
<evidence type="ECO:0000313" key="1">
    <source>
        <dbReference type="EMBL" id="SDZ55012.1"/>
    </source>
</evidence>
<organism evidence="1 2">
    <name type="scientific">Rhodonellum ikkaensis</name>
    <dbReference type="NCBI Taxonomy" id="336829"/>
    <lineage>
        <taxon>Bacteria</taxon>
        <taxon>Pseudomonadati</taxon>
        <taxon>Bacteroidota</taxon>
        <taxon>Cytophagia</taxon>
        <taxon>Cytophagales</taxon>
        <taxon>Cytophagaceae</taxon>
        <taxon>Rhodonellum</taxon>
    </lineage>
</organism>
<accession>A0A1H3TY38</accession>
<protein>
    <submittedName>
        <fullName evidence="1">Uncharacterized protein</fullName>
    </submittedName>
</protein>
<comment type="caution">
    <text evidence="1">The sequence shown here is derived from an EMBL/GenBank/DDBJ whole genome shotgun (WGS) entry which is preliminary data.</text>
</comment>
<keyword evidence="2" id="KW-1185">Reference proteome</keyword>
<reference evidence="1 2" key="1">
    <citation type="submission" date="2016-10" db="EMBL/GenBank/DDBJ databases">
        <authorList>
            <person name="Varghese N."/>
            <person name="Submissions S."/>
        </authorList>
    </citation>
    <scope>NUCLEOTIDE SEQUENCE [LARGE SCALE GENOMIC DNA]</scope>
    <source>
        <strain evidence="1 2">DSM 17997</strain>
    </source>
</reference>
<dbReference type="Proteomes" id="UP000199663">
    <property type="component" value="Unassembled WGS sequence"/>
</dbReference>
<name>A0A1H3TY38_9BACT</name>